<feature type="region of interest" description="Disordered" evidence="1">
    <location>
        <begin position="1"/>
        <end position="59"/>
    </location>
</feature>
<dbReference type="HOGENOM" id="CLU_2957636_0_0_0"/>
<feature type="compositionally biased region" description="Basic and acidic residues" evidence="1">
    <location>
        <begin position="33"/>
        <end position="47"/>
    </location>
</feature>
<dbReference type="EnsemblBacteria" id="CAD77896">
    <property type="protein sequence ID" value="CAD77896"/>
    <property type="gene ID" value="RB13015"/>
</dbReference>
<dbReference type="STRING" id="243090.RB13015"/>
<reference evidence="2 3" key="1">
    <citation type="journal article" date="2003" name="Proc. Natl. Acad. Sci. U.S.A.">
        <title>Complete genome sequence of the marine planctomycete Pirellula sp. strain 1.</title>
        <authorList>
            <person name="Gloeckner F.O."/>
            <person name="Kube M."/>
            <person name="Bauer M."/>
            <person name="Teeling H."/>
            <person name="Lombardot T."/>
            <person name="Ludwig W."/>
            <person name="Gade D."/>
            <person name="Beck A."/>
            <person name="Borzym K."/>
            <person name="Heitmann K."/>
            <person name="Rabus R."/>
            <person name="Schlesner H."/>
            <person name="Amann R."/>
            <person name="Reinhardt R."/>
        </authorList>
    </citation>
    <scope>NUCLEOTIDE SEQUENCE [LARGE SCALE GENOMIC DNA]</scope>
    <source>
        <strain evidence="3">DSM 10527 / NCIMB 13988 / SH1</strain>
    </source>
</reference>
<dbReference type="AlphaFoldDB" id="Q7UHS4"/>
<evidence type="ECO:0000313" key="3">
    <source>
        <dbReference type="Proteomes" id="UP000001025"/>
    </source>
</evidence>
<dbReference type="KEGG" id="rba:RB13015"/>
<organism evidence="2 3">
    <name type="scientific">Rhodopirellula baltica (strain DSM 10527 / NCIMB 13988 / SH1)</name>
    <dbReference type="NCBI Taxonomy" id="243090"/>
    <lineage>
        <taxon>Bacteria</taxon>
        <taxon>Pseudomonadati</taxon>
        <taxon>Planctomycetota</taxon>
        <taxon>Planctomycetia</taxon>
        <taxon>Pirellulales</taxon>
        <taxon>Pirellulaceae</taxon>
        <taxon>Rhodopirellula</taxon>
    </lineage>
</organism>
<protein>
    <submittedName>
        <fullName evidence="2">Uncharacterized protein</fullName>
    </submittedName>
</protein>
<sequence length="59" mass="6839">MSSRRFLASKRRTRHFAQGDSVVPQKNKIADISTKDESPNHPPEPDSSRMNSRWEFPAR</sequence>
<proteinExistence type="predicted"/>
<keyword evidence="3" id="KW-1185">Reference proteome</keyword>
<gene>
    <name evidence="2" type="ordered locus">RB13015</name>
</gene>
<dbReference type="InParanoid" id="Q7UHS4"/>
<dbReference type="EMBL" id="BX294156">
    <property type="protein sequence ID" value="CAD77896.1"/>
    <property type="molecule type" value="Genomic_DNA"/>
</dbReference>
<evidence type="ECO:0000313" key="2">
    <source>
        <dbReference type="EMBL" id="CAD77896.1"/>
    </source>
</evidence>
<accession>Q7UHS4</accession>
<name>Q7UHS4_RHOBA</name>
<evidence type="ECO:0000256" key="1">
    <source>
        <dbReference type="SAM" id="MobiDB-lite"/>
    </source>
</evidence>
<dbReference type="Proteomes" id="UP000001025">
    <property type="component" value="Chromosome"/>
</dbReference>